<dbReference type="OMA" id="VPTLMQQ"/>
<dbReference type="PANTHER" id="PTHR13151">
    <property type="entry name" value="CBF1 INTERACTING COREPRESSOR CIR"/>
    <property type="match status" value="1"/>
</dbReference>
<evidence type="ECO:0000313" key="4">
    <source>
        <dbReference type="Proteomes" id="UP000001593"/>
    </source>
</evidence>
<dbReference type="Proteomes" id="UP000001593">
    <property type="component" value="Unassembled WGS sequence"/>
</dbReference>
<feature type="region of interest" description="Disordered" evidence="1">
    <location>
        <begin position="183"/>
        <end position="214"/>
    </location>
</feature>
<proteinExistence type="predicted"/>
<keyword evidence="4" id="KW-1185">Reference proteome</keyword>
<feature type="non-terminal residue" evidence="3">
    <location>
        <position position="236"/>
    </location>
</feature>
<dbReference type="PANTHER" id="PTHR13151:SF2">
    <property type="entry name" value="COREPRESSOR INTERACTING WITH RBPJ 1"/>
    <property type="match status" value="1"/>
</dbReference>
<evidence type="ECO:0000256" key="1">
    <source>
        <dbReference type="SAM" id="MobiDB-lite"/>
    </source>
</evidence>
<dbReference type="InterPro" id="IPR040014">
    <property type="entry name" value="CIR1"/>
</dbReference>
<dbReference type="HOGENOM" id="CLU_035642_0_1_1"/>
<dbReference type="Pfam" id="PF10197">
    <property type="entry name" value="Cir_N"/>
    <property type="match status" value="1"/>
</dbReference>
<sequence length="236" mass="27580">MAFAKFMNKKDFHPGSKWNIKKVWMAEQKALSEKTKEQDMAYQYKKEQERYQNRTMITKDEKLKAGLGFMYEAPPGYEKDKLPKEKEEEPRFEWQKGAPREAYAKDLNLAIRDQPFGIPVRNVKCIRCGKWGHVNTDRECPMLNKVSVANYDPTTFADVADPAQLMEDMRSDGLALKQSVLGRTFNPKDPNQQILASDNEEEDPEAEFLASLTDKQKRKLLRRETRLLKKEKKKKK</sequence>
<dbReference type="EMBL" id="DS469650">
    <property type="protein sequence ID" value="EDO37265.1"/>
    <property type="molecule type" value="Genomic_DNA"/>
</dbReference>
<name>A7SG80_NEMVE</name>
<gene>
    <name evidence="3" type="ORF">NEMVEDRAFT_v1g117089</name>
</gene>
<dbReference type="InterPro" id="IPR019339">
    <property type="entry name" value="CIR_N_dom"/>
</dbReference>
<dbReference type="STRING" id="45351.A7SG80"/>
<evidence type="ECO:0000259" key="2">
    <source>
        <dbReference type="SMART" id="SM01083"/>
    </source>
</evidence>
<dbReference type="AlphaFoldDB" id="A7SG80"/>
<dbReference type="GO" id="GO:0003714">
    <property type="term" value="F:transcription corepressor activity"/>
    <property type="evidence" value="ECO:0007669"/>
    <property type="project" value="InterPro"/>
</dbReference>
<organism evidence="3 4">
    <name type="scientific">Nematostella vectensis</name>
    <name type="common">Starlet sea anemone</name>
    <dbReference type="NCBI Taxonomy" id="45351"/>
    <lineage>
        <taxon>Eukaryota</taxon>
        <taxon>Metazoa</taxon>
        <taxon>Cnidaria</taxon>
        <taxon>Anthozoa</taxon>
        <taxon>Hexacorallia</taxon>
        <taxon>Actiniaria</taxon>
        <taxon>Edwardsiidae</taxon>
        <taxon>Nematostella</taxon>
    </lineage>
</organism>
<reference evidence="3 4" key="1">
    <citation type="journal article" date="2007" name="Science">
        <title>Sea anemone genome reveals ancestral eumetazoan gene repertoire and genomic organization.</title>
        <authorList>
            <person name="Putnam N.H."/>
            <person name="Srivastava M."/>
            <person name="Hellsten U."/>
            <person name="Dirks B."/>
            <person name="Chapman J."/>
            <person name="Salamov A."/>
            <person name="Terry A."/>
            <person name="Shapiro H."/>
            <person name="Lindquist E."/>
            <person name="Kapitonov V.V."/>
            <person name="Jurka J."/>
            <person name="Genikhovich G."/>
            <person name="Grigoriev I.V."/>
            <person name="Lucas S.M."/>
            <person name="Steele R.E."/>
            <person name="Finnerty J.R."/>
            <person name="Technau U."/>
            <person name="Martindale M.Q."/>
            <person name="Rokhsar D.S."/>
        </authorList>
    </citation>
    <scope>NUCLEOTIDE SEQUENCE [LARGE SCALE GENOMIC DNA]</scope>
    <source>
        <strain evidence="4">CH2 X CH6</strain>
    </source>
</reference>
<dbReference type="eggNOG" id="KOG3794">
    <property type="taxonomic scope" value="Eukaryota"/>
</dbReference>
<evidence type="ECO:0000313" key="3">
    <source>
        <dbReference type="EMBL" id="EDO37265.1"/>
    </source>
</evidence>
<dbReference type="InParanoid" id="A7SG80"/>
<protein>
    <recommendedName>
        <fullName evidence="2">CBF1-interacting co-repressor CIR N-terminal domain-containing protein</fullName>
    </recommendedName>
</protein>
<dbReference type="PhylomeDB" id="A7SG80"/>
<feature type="domain" description="CBF1-interacting co-repressor CIR N-terminal" evidence="2">
    <location>
        <begin position="11"/>
        <end position="47"/>
    </location>
</feature>
<dbReference type="SMART" id="SM01083">
    <property type="entry name" value="Cir_N"/>
    <property type="match status" value="1"/>
</dbReference>
<accession>A7SG80</accession>